<dbReference type="PANTHER" id="PTHR47755:SF1">
    <property type="entry name" value="CELL DIVISION PROTEIN FTSX"/>
    <property type="match status" value="1"/>
</dbReference>
<feature type="transmembrane region" description="Helical" evidence="11">
    <location>
        <begin position="21"/>
        <end position="48"/>
    </location>
</feature>
<feature type="domain" description="ABC3 transporter permease C-terminal" evidence="12">
    <location>
        <begin position="181"/>
        <end position="301"/>
    </location>
</feature>
<evidence type="ECO:0000313" key="14">
    <source>
        <dbReference type="EMBL" id="OHA01301.1"/>
    </source>
</evidence>
<evidence type="ECO:0000256" key="6">
    <source>
        <dbReference type="ARBA" id="ARBA00022692"/>
    </source>
</evidence>
<comment type="similarity">
    <text evidence="2 10">Belongs to the ABC-4 integral membrane protein family. FtsX subfamily.</text>
</comment>
<keyword evidence="4 10" id="KW-1003">Cell membrane</keyword>
<sequence length="302" mass="33369">MLGTQIKRMCKTSWLSLIRNGWLATATVLVMTLVLSMIGGLLLLSVVANTILADLKGKIDISVYFFPATEEQGIMAVKKSIEGLREVREVGYVSQVQALDEFRERHKDDAVILSSIDELDANPLEATLNIRANTPEDLAFIAGYLKDKNYPIVDKINYFENQRVIDRLSSVLASIKSVGLVMVLALAFVAILVAFNAIRLAIFTAREEIGIMRLVGASSWYIRGPFLLSGMLHGMFAAVLTSLMFYGVIWIVSPKVAFLLPQMDLFGYFQSSFIQFLGVLLAAGVLLGGTSSFIAIRRYLKV</sequence>
<reference evidence="14 15" key="1">
    <citation type="journal article" date="2016" name="Nat. Commun.">
        <title>Thousands of microbial genomes shed light on interconnected biogeochemical processes in an aquifer system.</title>
        <authorList>
            <person name="Anantharaman K."/>
            <person name="Brown C.T."/>
            <person name="Hug L.A."/>
            <person name="Sharon I."/>
            <person name="Castelle C.J."/>
            <person name="Probst A.J."/>
            <person name="Thomas B.C."/>
            <person name="Singh A."/>
            <person name="Wilkins M.J."/>
            <person name="Karaoz U."/>
            <person name="Brodie E.L."/>
            <person name="Williams K.H."/>
            <person name="Hubbard S.S."/>
            <person name="Banfield J.F."/>
        </authorList>
    </citation>
    <scope>NUCLEOTIDE SEQUENCE [LARGE SCALE GENOMIC DNA]</scope>
</reference>
<evidence type="ECO:0000256" key="3">
    <source>
        <dbReference type="ARBA" id="ARBA00021907"/>
    </source>
</evidence>
<dbReference type="Gene3D" id="3.30.70.3040">
    <property type="match status" value="1"/>
</dbReference>
<dbReference type="PANTHER" id="PTHR47755">
    <property type="entry name" value="CELL DIVISION PROTEIN FTSX"/>
    <property type="match status" value="1"/>
</dbReference>
<keyword evidence="7 11" id="KW-1133">Transmembrane helix</keyword>
<evidence type="ECO:0000259" key="13">
    <source>
        <dbReference type="Pfam" id="PF18075"/>
    </source>
</evidence>
<keyword evidence="6 11" id="KW-0812">Transmembrane</keyword>
<evidence type="ECO:0000256" key="8">
    <source>
        <dbReference type="ARBA" id="ARBA00023136"/>
    </source>
</evidence>
<feature type="domain" description="FtsX extracellular" evidence="13">
    <location>
        <begin position="60"/>
        <end position="148"/>
    </location>
</feature>
<keyword evidence="9 10" id="KW-0131">Cell cycle</keyword>
<dbReference type="Pfam" id="PF18075">
    <property type="entry name" value="FtsX_ECD"/>
    <property type="match status" value="1"/>
</dbReference>
<dbReference type="AlphaFoldDB" id="A0A1G2KS53"/>
<feature type="transmembrane region" description="Helical" evidence="11">
    <location>
        <begin position="226"/>
        <end position="253"/>
    </location>
</feature>
<dbReference type="InterPro" id="IPR003838">
    <property type="entry name" value="ABC3_permease_C"/>
</dbReference>
<protein>
    <recommendedName>
        <fullName evidence="3 10">Cell division protein FtsX</fullName>
    </recommendedName>
</protein>
<evidence type="ECO:0000256" key="4">
    <source>
        <dbReference type="ARBA" id="ARBA00022475"/>
    </source>
</evidence>
<evidence type="ECO:0000259" key="12">
    <source>
        <dbReference type="Pfam" id="PF02687"/>
    </source>
</evidence>
<dbReference type="PIRSF" id="PIRSF003097">
    <property type="entry name" value="FtsX"/>
    <property type="match status" value="1"/>
</dbReference>
<evidence type="ECO:0000256" key="5">
    <source>
        <dbReference type="ARBA" id="ARBA00022618"/>
    </source>
</evidence>
<comment type="subcellular location">
    <subcellularLocation>
        <location evidence="1">Cell membrane</location>
        <topology evidence="1">Multi-pass membrane protein</topology>
    </subcellularLocation>
</comment>
<keyword evidence="5 10" id="KW-0132">Cell division</keyword>
<dbReference type="GO" id="GO:0005886">
    <property type="term" value="C:plasma membrane"/>
    <property type="evidence" value="ECO:0007669"/>
    <property type="project" value="UniProtKB-SubCell"/>
</dbReference>
<evidence type="ECO:0000256" key="11">
    <source>
        <dbReference type="SAM" id="Phobius"/>
    </source>
</evidence>
<evidence type="ECO:0000256" key="9">
    <source>
        <dbReference type="ARBA" id="ARBA00023306"/>
    </source>
</evidence>
<accession>A0A1G2KS53</accession>
<dbReference type="InterPro" id="IPR040690">
    <property type="entry name" value="FtsX_ECD"/>
</dbReference>
<gene>
    <name evidence="14" type="ORF">A3C16_02035</name>
</gene>
<evidence type="ECO:0000256" key="7">
    <source>
        <dbReference type="ARBA" id="ARBA00022989"/>
    </source>
</evidence>
<feature type="transmembrane region" description="Helical" evidence="11">
    <location>
        <begin position="178"/>
        <end position="205"/>
    </location>
</feature>
<evidence type="ECO:0000256" key="10">
    <source>
        <dbReference type="PIRNR" id="PIRNR003097"/>
    </source>
</evidence>
<organism evidence="14 15">
    <name type="scientific">Candidatus Sungbacteria bacterium RIFCSPHIGHO2_02_FULL_51_29</name>
    <dbReference type="NCBI Taxonomy" id="1802273"/>
    <lineage>
        <taxon>Bacteria</taxon>
        <taxon>Candidatus Sungiibacteriota</taxon>
    </lineage>
</organism>
<dbReference type="EMBL" id="MHQL01000066">
    <property type="protein sequence ID" value="OHA01301.1"/>
    <property type="molecule type" value="Genomic_DNA"/>
</dbReference>
<evidence type="ECO:0000256" key="2">
    <source>
        <dbReference type="ARBA" id="ARBA00007379"/>
    </source>
</evidence>
<feature type="transmembrane region" description="Helical" evidence="11">
    <location>
        <begin position="273"/>
        <end position="296"/>
    </location>
</feature>
<keyword evidence="8 10" id="KW-0472">Membrane</keyword>
<dbReference type="Pfam" id="PF02687">
    <property type="entry name" value="FtsX"/>
    <property type="match status" value="1"/>
</dbReference>
<comment type="caution">
    <text evidence="14">The sequence shown here is derived from an EMBL/GenBank/DDBJ whole genome shotgun (WGS) entry which is preliminary data.</text>
</comment>
<dbReference type="Proteomes" id="UP000177811">
    <property type="component" value="Unassembled WGS sequence"/>
</dbReference>
<evidence type="ECO:0000256" key="1">
    <source>
        <dbReference type="ARBA" id="ARBA00004651"/>
    </source>
</evidence>
<evidence type="ECO:0000313" key="15">
    <source>
        <dbReference type="Proteomes" id="UP000177811"/>
    </source>
</evidence>
<name>A0A1G2KS53_9BACT</name>
<proteinExistence type="inferred from homology"/>
<dbReference type="InterPro" id="IPR004513">
    <property type="entry name" value="FtsX"/>
</dbReference>
<dbReference type="GO" id="GO:0051301">
    <property type="term" value="P:cell division"/>
    <property type="evidence" value="ECO:0007669"/>
    <property type="project" value="UniProtKB-KW"/>
</dbReference>